<dbReference type="Gramene" id="Solyc10g049200.2.1">
    <property type="protein sequence ID" value="Solyc10g049200.2.1"/>
    <property type="gene ID" value="Solyc10g049200.2"/>
</dbReference>
<dbReference type="InParanoid" id="A0A3Q7IFD0"/>
<reference evidence="1" key="2">
    <citation type="submission" date="2019-01" db="UniProtKB">
        <authorList>
            <consortium name="EnsemblPlants"/>
        </authorList>
    </citation>
    <scope>IDENTIFICATION</scope>
    <source>
        <strain evidence="1">cv. Heinz 1706</strain>
    </source>
</reference>
<organism evidence="1">
    <name type="scientific">Solanum lycopersicum</name>
    <name type="common">Tomato</name>
    <name type="synonym">Lycopersicon esculentum</name>
    <dbReference type="NCBI Taxonomy" id="4081"/>
    <lineage>
        <taxon>Eukaryota</taxon>
        <taxon>Viridiplantae</taxon>
        <taxon>Streptophyta</taxon>
        <taxon>Embryophyta</taxon>
        <taxon>Tracheophyta</taxon>
        <taxon>Spermatophyta</taxon>
        <taxon>Magnoliopsida</taxon>
        <taxon>eudicotyledons</taxon>
        <taxon>Gunneridae</taxon>
        <taxon>Pentapetalae</taxon>
        <taxon>asterids</taxon>
        <taxon>lamiids</taxon>
        <taxon>Solanales</taxon>
        <taxon>Solanaceae</taxon>
        <taxon>Solanoideae</taxon>
        <taxon>Solaneae</taxon>
        <taxon>Solanum</taxon>
        <taxon>Solanum subgen. Lycopersicon</taxon>
    </lineage>
</organism>
<proteinExistence type="predicted"/>
<accession>A0A3Q7IFD0</accession>
<protein>
    <submittedName>
        <fullName evidence="1">Uncharacterized protein</fullName>
    </submittedName>
</protein>
<dbReference type="AlphaFoldDB" id="A0A3Q7IFD0"/>
<keyword evidence="2" id="KW-1185">Reference proteome</keyword>
<evidence type="ECO:0000313" key="1">
    <source>
        <dbReference type="EnsemblPlants" id="Solyc10g049200.2.1"/>
    </source>
</evidence>
<dbReference type="Proteomes" id="UP000004994">
    <property type="component" value="Chromosome 10"/>
</dbReference>
<name>A0A3Q7IFD0_SOLLC</name>
<sequence>MIIDIPPANPIEHLYIVVIMKWLFLI</sequence>
<dbReference type="EnsemblPlants" id="Solyc10g049200.2.1">
    <property type="protein sequence ID" value="Solyc10g049200.2.1"/>
    <property type="gene ID" value="Solyc10g049200.2"/>
</dbReference>
<reference evidence="1" key="1">
    <citation type="journal article" date="2012" name="Nature">
        <title>The tomato genome sequence provides insights into fleshy fruit evolution.</title>
        <authorList>
            <consortium name="Tomato Genome Consortium"/>
        </authorList>
    </citation>
    <scope>NUCLEOTIDE SEQUENCE [LARGE SCALE GENOMIC DNA]</scope>
    <source>
        <strain evidence="1">cv. Heinz 1706</strain>
    </source>
</reference>
<evidence type="ECO:0000313" key="2">
    <source>
        <dbReference type="Proteomes" id="UP000004994"/>
    </source>
</evidence>